<evidence type="ECO:0000313" key="1">
    <source>
        <dbReference type="EMBL" id="GMR33756.1"/>
    </source>
</evidence>
<comment type="caution">
    <text evidence="1">The sequence shown here is derived from an EMBL/GenBank/DDBJ whole genome shotgun (WGS) entry which is preliminary data.</text>
</comment>
<reference evidence="2" key="1">
    <citation type="submission" date="2022-10" db="EMBL/GenBank/DDBJ databases">
        <title>Genome assembly of Pristionchus species.</title>
        <authorList>
            <person name="Yoshida K."/>
            <person name="Sommer R.J."/>
        </authorList>
    </citation>
    <scope>NUCLEOTIDE SEQUENCE [LARGE SCALE GENOMIC DNA]</scope>
    <source>
        <strain evidence="2">RS5460</strain>
    </source>
</reference>
<sequence>KTIFMQGNMLQKWVVLEEIGVGREHFRHEESVEGEGHGDCLVALNVLRLQSILRQRSFVLEDELDVHLEILRTRVQISEAVLPRVALGGDIVEGDALADVEDETGRATLERARKRATL</sequence>
<evidence type="ECO:0000313" key="2">
    <source>
        <dbReference type="Proteomes" id="UP001328107"/>
    </source>
</evidence>
<dbReference type="EMBL" id="BTRK01000001">
    <property type="protein sequence ID" value="GMR33756.1"/>
    <property type="molecule type" value="Genomic_DNA"/>
</dbReference>
<dbReference type="Proteomes" id="UP001328107">
    <property type="component" value="Unassembled WGS sequence"/>
</dbReference>
<dbReference type="AlphaFoldDB" id="A0AAN5CA73"/>
<name>A0AAN5CA73_9BILA</name>
<feature type="non-terminal residue" evidence="1">
    <location>
        <position position="118"/>
    </location>
</feature>
<accession>A0AAN5CA73</accession>
<feature type="non-terminal residue" evidence="1">
    <location>
        <position position="1"/>
    </location>
</feature>
<gene>
    <name evidence="1" type="ORF">PMAYCL1PPCAC_03951</name>
</gene>
<proteinExistence type="predicted"/>
<protein>
    <submittedName>
        <fullName evidence="1">Uncharacterized protein</fullName>
    </submittedName>
</protein>
<keyword evidence="2" id="KW-1185">Reference proteome</keyword>
<organism evidence="1 2">
    <name type="scientific">Pristionchus mayeri</name>
    <dbReference type="NCBI Taxonomy" id="1317129"/>
    <lineage>
        <taxon>Eukaryota</taxon>
        <taxon>Metazoa</taxon>
        <taxon>Ecdysozoa</taxon>
        <taxon>Nematoda</taxon>
        <taxon>Chromadorea</taxon>
        <taxon>Rhabditida</taxon>
        <taxon>Rhabditina</taxon>
        <taxon>Diplogasteromorpha</taxon>
        <taxon>Diplogasteroidea</taxon>
        <taxon>Neodiplogasteridae</taxon>
        <taxon>Pristionchus</taxon>
    </lineage>
</organism>